<dbReference type="PANTHER" id="PTHR24356:SF163">
    <property type="entry name" value="3-PHOSPHOINOSITIDE-DEPENDENT PROTEIN KINASE 1-RELATED"/>
    <property type="match status" value="1"/>
</dbReference>
<dbReference type="InterPro" id="IPR057614">
    <property type="entry name" value="PH_PKH3_C"/>
</dbReference>
<feature type="compositionally biased region" description="Polar residues" evidence="11">
    <location>
        <begin position="428"/>
        <end position="437"/>
    </location>
</feature>
<feature type="compositionally biased region" description="Polar residues" evidence="11">
    <location>
        <begin position="492"/>
        <end position="503"/>
    </location>
</feature>
<keyword evidence="7 10" id="KW-0067">ATP-binding</keyword>
<dbReference type="AlphaFoldDB" id="H8X9K6"/>
<feature type="compositionally biased region" description="Low complexity" evidence="11">
    <location>
        <begin position="869"/>
        <end position="879"/>
    </location>
</feature>
<dbReference type="InterPro" id="IPR008271">
    <property type="entry name" value="Ser/Thr_kinase_AS"/>
</dbReference>
<dbReference type="EC" id="2.7.11.1" evidence="2"/>
<dbReference type="InterPro" id="IPR050236">
    <property type="entry name" value="Ser_Thr_kinase_AGC"/>
</dbReference>
<sequence length="879" mass="97675">MSYRPNVQAQPSQSCIQHGYSSESPNHLGKQLSQSHISNSNPAAMKQPSSTMPQSQMPNPKKKSARDYQFGAMIGEGSYSTVYSAMDKQSKKTYAIKVLSKRHIVKEGKIKYVNIEKTTLHRLGQQHPGIVQLYYTFQDESSLFFVLDFAEYGELLSIIRKLGSLSEPVSKFYMCQIIDAVKFIHSKGVIHRDLKPENILVGHDFNLKITDFGAAKLLGENEEDEEKVDYRSFNSEVETPAQTSRERFGSFVGTAEYVSPELLKDNICGFESDIWAIGCILYQFFNGSPPFKGNTEYLTFQKIIDLDYSYKSPKSISKEVTEIIEKILVSNPSARPTIPDIMSFKWFSEVDWNDPRYIWHRKVPKLESHSGTESLSQSIMPRIKNGANREMNKSSSYHQLQSQINRSDLGFLPTFGAKKSFKPPTGIRKNTSQNSNGELAPQYLPNVSPQKRRDAQHAAPLTQVNQPVFKGPTNSIRPPIVSPPQQPVPSQYSTRPPQNQSPQPKAHVQGKPNIRANTAFQNMQPATITTTVPEASSQSPKSNSTSKPNAPGITERLTPYAPEIPKTSPDAAAAAAAFAKRNNTQTKPITTQKANPPPEKPKSANKPNQKQTVLKLHEVSSLLAPNEKILKMDLLKRMRLRKSSLSLSYDTLDDAVLERIVTEHAHHLQEGSKLVLTFVTNMARIFLVDSTLEVMLVDLKANNGGDYFMYDYEFENDEEGLNDDHLGYLIIEVVKENGDLYFLQQLANKNSEPEIVRVLDKAGHDASIGKEHGWIDCLLIARETSTASPVEPMAISDATTSETKTNGVPASATMAINGASSRPAAKKTNDIKSKKGSGKKPKKKEIKRKVSSSPSLQSTPSTNQATNFARAAAAAVRQK</sequence>
<comment type="catalytic activity">
    <reaction evidence="8">
        <text>L-threonyl-[protein] + ATP = O-phospho-L-threonyl-[protein] + ADP + H(+)</text>
        <dbReference type="Rhea" id="RHEA:46608"/>
        <dbReference type="Rhea" id="RHEA-COMP:11060"/>
        <dbReference type="Rhea" id="RHEA-COMP:11605"/>
        <dbReference type="ChEBI" id="CHEBI:15378"/>
        <dbReference type="ChEBI" id="CHEBI:30013"/>
        <dbReference type="ChEBI" id="CHEBI:30616"/>
        <dbReference type="ChEBI" id="CHEBI:61977"/>
        <dbReference type="ChEBI" id="CHEBI:456216"/>
        <dbReference type="EC" id="2.7.11.1"/>
    </reaction>
</comment>
<accession>H8X9K6</accession>
<evidence type="ECO:0000256" key="5">
    <source>
        <dbReference type="ARBA" id="ARBA00022741"/>
    </source>
</evidence>
<evidence type="ECO:0000256" key="8">
    <source>
        <dbReference type="ARBA" id="ARBA00047899"/>
    </source>
</evidence>
<dbReference type="InterPro" id="IPR017441">
    <property type="entry name" value="Protein_kinase_ATP_BS"/>
</dbReference>
<dbReference type="Gene3D" id="3.30.200.20">
    <property type="entry name" value="Phosphorylase Kinase, domain 1"/>
    <property type="match status" value="1"/>
</dbReference>
<protein>
    <recommendedName>
        <fullName evidence="2">non-specific serine/threonine protein kinase</fullName>
        <ecNumber evidence="2">2.7.11.1</ecNumber>
    </recommendedName>
</protein>
<feature type="compositionally biased region" description="Polar residues" evidence="11">
    <location>
        <begin position="581"/>
        <end position="594"/>
    </location>
</feature>
<dbReference type="GO" id="GO:0000196">
    <property type="term" value="P:cell integrity MAPK cascade"/>
    <property type="evidence" value="ECO:0007669"/>
    <property type="project" value="UniProtKB-ARBA"/>
</dbReference>
<dbReference type="eggNOG" id="KOG0592">
    <property type="taxonomic scope" value="Eukaryota"/>
</dbReference>
<keyword evidence="14" id="KW-1185">Reference proteome</keyword>
<feature type="compositionally biased region" description="Low complexity" evidence="11">
    <location>
        <begin position="851"/>
        <end position="862"/>
    </location>
</feature>
<dbReference type="GO" id="GO:0004674">
    <property type="term" value="F:protein serine/threonine kinase activity"/>
    <property type="evidence" value="ECO:0007669"/>
    <property type="project" value="UniProtKB-KW"/>
</dbReference>
<evidence type="ECO:0000256" key="1">
    <source>
        <dbReference type="ARBA" id="ARBA00010006"/>
    </source>
</evidence>
<dbReference type="GO" id="GO:0030447">
    <property type="term" value="P:filamentous growth"/>
    <property type="evidence" value="ECO:0007669"/>
    <property type="project" value="UniProtKB-ARBA"/>
</dbReference>
<dbReference type="FunFam" id="3.30.200.20:FF:000128">
    <property type="entry name" value="Serine/threonine-protein kinase ksg1"/>
    <property type="match status" value="1"/>
</dbReference>
<dbReference type="FunFam" id="1.10.510.10:FF:000534">
    <property type="entry name" value="Serine/threonine-protein kinase PKH2"/>
    <property type="match status" value="1"/>
</dbReference>
<feature type="compositionally biased region" description="Low complexity" evidence="11">
    <location>
        <begin position="536"/>
        <end position="549"/>
    </location>
</feature>
<comment type="catalytic activity">
    <reaction evidence="9">
        <text>L-seryl-[protein] + ATP = O-phospho-L-seryl-[protein] + ADP + H(+)</text>
        <dbReference type="Rhea" id="RHEA:17989"/>
        <dbReference type="Rhea" id="RHEA-COMP:9863"/>
        <dbReference type="Rhea" id="RHEA-COMP:11604"/>
        <dbReference type="ChEBI" id="CHEBI:15378"/>
        <dbReference type="ChEBI" id="CHEBI:29999"/>
        <dbReference type="ChEBI" id="CHEBI:30616"/>
        <dbReference type="ChEBI" id="CHEBI:83421"/>
        <dbReference type="ChEBI" id="CHEBI:456216"/>
        <dbReference type="EC" id="2.7.11.1"/>
    </reaction>
</comment>
<dbReference type="Proteomes" id="UP000005018">
    <property type="component" value="Chromosome 6"/>
</dbReference>
<dbReference type="InterPro" id="IPR000719">
    <property type="entry name" value="Prot_kinase_dom"/>
</dbReference>
<feature type="region of interest" description="Disordered" evidence="11">
    <location>
        <begin position="815"/>
        <end position="879"/>
    </location>
</feature>
<evidence type="ECO:0000313" key="13">
    <source>
        <dbReference type="EMBL" id="CCG24672.1"/>
    </source>
</evidence>
<comment type="similarity">
    <text evidence="1">Belongs to the protein kinase superfamily. AGC Ser/Thr protein kinase family. PDPK1 subfamily.</text>
</comment>
<evidence type="ECO:0000256" key="10">
    <source>
        <dbReference type="PROSITE-ProRule" id="PRU10141"/>
    </source>
</evidence>
<evidence type="ECO:0000256" key="7">
    <source>
        <dbReference type="ARBA" id="ARBA00022840"/>
    </source>
</evidence>
<dbReference type="PROSITE" id="PS00107">
    <property type="entry name" value="PROTEIN_KINASE_ATP"/>
    <property type="match status" value="1"/>
</dbReference>
<dbReference type="PROSITE" id="PS50011">
    <property type="entry name" value="PROTEIN_KINASE_DOM"/>
    <property type="match status" value="1"/>
</dbReference>
<dbReference type="GeneID" id="14541598"/>
<dbReference type="KEGG" id="cot:CORT_0F04480"/>
<dbReference type="Pfam" id="PF00069">
    <property type="entry name" value="Pkinase"/>
    <property type="match status" value="1"/>
</dbReference>
<feature type="domain" description="Protein kinase" evidence="12">
    <location>
        <begin position="68"/>
        <end position="347"/>
    </location>
</feature>
<dbReference type="OrthoDB" id="347657at2759"/>
<dbReference type="InterPro" id="IPR011009">
    <property type="entry name" value="Kinase-like_dom_sf"/>
</dbReference>
<feature type="region of interest" description="Disordered" evidence="11">
    <location>
        <begin position="1"/>
        <end position="66"/>
    </location>
</feature>
<dbReference type="InterPro" id="IPR039046">
    <property type="entry name" value="PDPK1"/>
</dbReference>
<evidence type="ECO:0000256" key="2">
    <source>
        <dbReference type="ARBA" id="ARBA00012513"/>
    </source>
</evidence>
<dbReference type="Gene3D" id="1.10.510.10">
    <property type="entry name" value="Transferase(Phosphotransferase) domain 1"/>
    <property type="match status" value="1"/>
</dbReference>
<dbReference type="GO" id="GO:0005524">
    <property type="term" value="F:ATP binding"/>
    <property type="evidence" value="ECO:0007669"/>
    <property type="project" value="UniProtKB-UniRule"/>
</dbReference>
<dbReference type="Pfam" id="PF25347">
    <property type="entry name" value="PH_PKH3_C"/>
    <property type="match status" value="1"/>
</dbReference>
<feature type="region of interest" description="Disordered" evidence="11">
    <location>
        <begin position="530"/>
        <end position="611"/>
    </location>
</feature>
<evidence type="ECO:0000256" key="11">
    <source>
        <dbReference type="SAM" id="MobiDB-lite"/>
    </source>
</evidence>
<feature type="compositionally biased region" description="Polar residues" evidence="11">
    <location>
        <begin position="1"/>
        <end position="58"/>
    </location>
</feature>
<keyword evidence="5 10" id="KW-0547">Nucleotide-binding</keyword>
<reference evidence="13 14" key="1">
    <citation type="journal article" date="2012" name="PLoS ONE">
        <title>Sequence and analysis of the genome of the pathogenic yeast Candida orthopsilosis.</title>
        <authorList>
            <person name="Riccombeni A."/>
            <person name="Vidanes G."/>
            <person name="Proux-Wera E."/>
            <person name="Wolfe K.H."/>
            <person name="Butler G."/>
        </authorList>
    </citation>
    <scope>NUCLEOTIDE SEQUENCE [LARGE SCALE GENOMIC DNA]</scope>
    <source>
        <strain evidence="13 14">Co 90-125</strain>
    </source>
</reference>
<keyword evidence="3" id="KW-0723">Serine/threonine-protein kinase</keyword>
<evidence type="ECO:0000256" key="6">
    <source>
        <dbReference type="ARBA" id="ARBA00022777"/>
    </source>
</evidence>
<proteinExistence type="inferred from homology"/>
<dbReference type="EMBL" id="HE681724">
    <property type="protein sequence ID" value="CCG24672.1"/>
    <property type="molecule type" value="Genomic_DNA"/>
</dbReference>
<dbReference type="SMART" id="SM00220">
    <property type="entry name" value="S_TKc"/>
    <property type="match status" value="1"/>
</dbReference>
<dbReference type="PROSITE" id="PS00108">
    <property type="entry name" value="PROTEIN_KINASE_ST"/>
    <property type="match status" value="1"/>
</dbReference>
<dbReference type="HOGENOM" id="CLU_008400_1_0_1"/>
<dbReference type="CDD" id="cd05581">
    <property type="entry name" value="STKc_PDK1"/>
    <property type="match status" value="1"/>
</dbReference>
<dbReference type="RefSeq" id="XP_003870800.1">
    <property type="nucleotide sequence ID" value="XM_003870751.1"/>
</dbReference>
<dbReference type="SUPFAM" id="SSF56112">
    <property type="entry name" value="Protein kinase-like (PK-like)"/>
    <property type="match status" value="1"/>
</dbReference>
<keyword evidence="4" id="KW-0808">Transferase</keyword>
<evidence type="ECO:0000256" key="3">
    <source>
        <dbReference type="ARBA" id="ARBA00022527"/>
    </source>
</evidence>
<keyword evidence="6" id="KW-0418">Kinase</keyword>
<feature type="region of interest" description="Disordered" evidence="11">
    <location>
        <begin position="415"/>
        <end position="510"/>
    </location>
</feature>
<evidence type="ECO:0000259" key="12">
    <source>
        <dbReference type="PROSITE" id="PS50011"/>
    </source>
</evidence>
<feature type="compositionally biased region" description="Basic residues" evidence="11">
    <location>
        <begin position="834"/>
        <end position="850"/>
    </location>
</feature>
<gene>
    <name evidence="13" type="ORF">CORT_0F04480</name>
</gene>
<evidence type="ECO:0000313" key="14">
    <source>
        <dbReference type="Proteomes" id="UP000005018"/>
    </source>
</evidence>
<organism evidence="13 14">
    <name type="scientific">Candida orthopsilosis (strain 90-125)</name>
    <name type="common">Yeast</name>
    <dbReference type="NCBI Taxonomy" id="1136231"/>
    <lineage>
        <taxon>Eukaryota</taxon>
        <taxon>Fungi</taxon>
        <taxon>Dikarya</taxon>
        <taxon>Ascomycota</taxon>
        <taxon>Saccharomycotina</taxon>
        <taxon>Pichiomycetes</taxon>
        <taxon>Debaryomycetaceae</taxon>
        <taxon>Candida/Lodderomyces clade</taxon>
        <taxon>Candida</taxon>
    </lineage>
</organism>
<evidence type="ECO:0000256" key="4">
    <source>
        <dbReference type="ARBA" id="ARBA00022679"/>
    </source>
</evidence>
<feature type="binding site" evidence="10">
    <location>
        <position position="97"/>
    </location>
    <ligand>
        <name>ATP</name>
        <dbReference type="ChEBI" id="CHEBI:30616"/>
    </ligand>
</feature>
<dbReference type="PANTHER" id="PTHR24356">
    <property type="entry name" value="SERINE/THREONINE-PROTEIN KINASE"/>
    <property type="match status" value="1"/>
</dbReference>
<name>H8X9K6_CANO9</name>
<evidence type="ECO:0000256" key="9">
    <source>
        <dbReference type="ARBA" id="ARBA00048679"/>
    </source>
</evidence>